<proteinExistence type="predicted"/>
<name>A0A9P6CDY8_9AGAR</name>
<feature type="non-terminal residue" evidence="1">
    <location>
        <position position="1"/>
    </location>
</feature>
<dbReference type="Pfam" id="PF18759">
    <property type="entry name" value="Plavaka"/>
    <property type="match status" value="1"/>
</dbReference>
<dbReference type="AlphaFoldDB" id="A0A9P6CDY8"/>
<organism evidence="1 2">
    <name type="scientific">Collybia nuda</name>
    <dbReference type="NCBI Taxonomy" id="64659"/>
    <lineage>
        <taxon>Eukaryota</taxon>
        <taxon>Fungi</taxon>
        <taxon>Dikarya</taxon>
        <taxon>Basidiomycota</taxon>
        <taxon>Agaricomycotina</taxon>
        <taxon>Agaricomycetes</taxon>
        <taxon>Agaricomycetidae</taxon>
        <taxon>Agaricales</taxon>
        <taxon>Tricholomatineae</taxon>
        <taxon>Clitocybaceae</taxon>
        <taxon>Collybia</taxon>
    </lineage>
</organism>
<evidence type="ECO:0000313" key="1">
    <source>
        <dbReference type="EMBL" id="KAF9457509.1"/>
    </source>
</evidence>
<sequence>PFTHGFPRANIHTLLSPDLLHQLIKGTFKDHLVTWVNDYLHVKYGETRALEIIHDIDRRISAVPSYAGLRRFSEGRDFAQWTGDNSKALMKVSLSAMVAKYNTLHQ</sequence>
<dbReference type="EMBL" id="MU150368">
    <property type="protein sequence ID" value="KAF9457509.1"/>
    <property type="molecule type" value="Genomic_DNA"/>
</dbReference>
<dbReference type="InterPro" id="IPR041078">
    <property type="entry name" value="Plavaka"/>
</dbReference>
<comment type="caution">
    <text evidence="1">The sequence shown here is derived from an EMBL/GenBank/DDBJ whole genome shotgun (WGS) entry which is preliminary data.</text>
</comment>
<reference evidence="1" key="1">
    <citation type="submission" date="2020-11" db="EMBL/GenBank/DDBJ databases">
        <authorList>
            <consortium name="DOE Joint Genome Institute"/>
            <person name="Ahrendt S."/>
            <person name="Riley R."/>
            <person name="Andreopoulos W."/>
            <person name="Labutti K."/>
            <person name="Pangilinan J."/>
            <person name="Ruiz-Duenas F.J."/>
            <person name="Barrasa J.M."/>
            <person name="Sanchez-Garcia M."/>
            <person name="Camarero S."/>
            <person name="Miyauchi S."/>
            <person name="Serrano A."/>
            <person name="Linde D."/>
            <person name="Babiker R."/>
            <person name="Drula E."/>
            <person name="Ayuso-Fernandez I."/>
            <person name="Pacheco R."/>
            <person name="Padilla G."/>
            <person name="Ferreira P."/>
            <person name="Barriuso J."/>
            <person name="Kellner H."/>
            <person name="Castanera R."/>
            <person name="Alfaro M."/>
            <person name="Ramirez L."/>
            <person name="Pisabarro A.G."/>
            <person name="Kuo A."/>
            <person name="Tritt A."/>
            <person name="Lipzen A."/>
            <person name="He G."/>
            <person name="Yan M."/>
            <person name="Ng V."/>
            <person name="Cullen D."/>
            <person name="Martin F."/>
            <person name="Rosso M.-N."/>
            <person name="Henrissat B."/>
            <person name="Hibbett D."/>
            <person name="Martinez A.T."/>
            <person name="Grigoriev I.V."/>
        </authorList>
    </citation>
    <scope>NUCLEOTIDE SEQUENCE</scope>
    <source>
        <strain evidence="1">CBS 247.69</strain>
    </source>
</reference>
<keyword evidence="2" id="KW-1185">Reference proteome</keyword>
<gene>
    <name evidence="1" type="ORF">BDZ94DRAFT_1175348</name>
</gene>
<dbReference type="OrthoDB" id="3199698at2759"/>
<accession>A0A9P6CDY8</accession>
<protein>
    <submittedName>
        <fullName evidence="1">Uncharacterized protein</fullName>
    </submittedName>
</protein>
<dbReference type="Proteomes" id="UP000807353">
    <property type="component" value="Unassembled WGS sequence"/>
</dbReference>
<evidence type="ECO:0000313" key="2">
    <source>
        <dbReference type="Proteomes" id="UP000807353"/>
    </source>
</evidence>